<dbReference type="Proteomes" id="UP001499993">
    <property type="component" value="Unassembled WGS sequence"/>
</dbReference>
<proteinExistence type="predicted"/>
<comment type="caution">
    <text evidence="2">The sequence shown here is derived from an EMBL/GenBank/DDBJ whole genome shotgun (WGS) entry which is preliminary data.</text>
</comment>
<name>A0ABP9GVR9_9ACTN</name>
<sequence>MASSDVPGDPGDHPVPFSLRQRLTLKGRVHGIGGLTHVLLGSLVVDRLALNVENTVRRVRSNLMTCSLADQGPDRFSEGILLVAGQSVNLDKTSLVHDHVSRNLCHEGQAGVGGGLGEVPVDESETAAACRSEGNLAVSADGTTVTTNHDRPLASAMGGL</sequence>
<protein>
    <submittedName>
        <fullName evidence="2">Uncharacterized protein</fullName>
    </submittedName>
</protein>
<reference evidence="3" key="1">
    <citation type="journal article" date="2019" name="Int. J. Syst. Evol. Microbiol.">
        <title>The Global Catalogue of Microorganisms (GCM) 10K type strain sequencing project: providing services to taxonomists for standard genome sequencing and annotation.</title>
        <authorList>
            <consortium name="The Broad Institute Genomics Platform"/>
            <consortium name="The Broad Institute Genome Sequencing Center for Infectious Disease"/>
            <person name="Wu L."/>
            <person name="Ma J."/>
        </authorList>
    </citation>
    <scope>NUCLEOTIDE SEQUENCE [LARGE SCALE GENOMIC DNA]</scope>
    <source>
        <strain evidence="3">JCM 18123</strain>
    </source>
</reference>
<accession>A0ABP9GVR9</accession>
<gene>
    <name evidence="2" type="ORF">GCM10023224_45340</name>
</gene>
<organism evidence="2 3">
    <name type="scientific">Streptomonospora halophila</name>
    <dbReference type="NCBI Taxonomy" id="427369"/>
    <lineage>
        <taxon>Bacteria</taxon>
        <taxon>Bacillati</taxon>
        <taxon>Actinomycetota</taxon>
        <taxon>Actinomycetes</taxon>
        <taxon>Streptosporangiales</taxon>
        <taxon>Nocardiopsidaceae</taxon>
        <taxon>Streptomonospora</taxon>
    </lineage>
</organism>
<dbReference type="EMBL" id="BAABIK010000034">
    <property type="protein sequence ID" value="GAA4954810.1"/>
    <property type="molecule type" value="Genomic_DNA"/>
</dbReference>
<evidence type="ECO:0000256" key="1">
    <source>
        <dbReference type="SAM" id="MobiDB-lite"/>
    </source>
</evidence>
<evidence type="ECO:0000313" key="2">
    <source>
        <dbReference type="EMBL" id="GAA4954810.1"/>
    </source>
</evidence>
<feature type="region of interest" description="Disordered" evidence="1">
    <location>
        <begin position="141"/>
        <end position="160"/>
    </location>
</feature>
<evidence type="ECO:0000313" key="3">
    <source>
        <dbReference type="Proteomes" id="UP001499993"/>
    </source>
</evidence>
<keyword evidence="3" id="KW-1185">Reference proteome</keyword>
<dbReference type="RefSeq" id="WP_345558778.1">
    <property type="nucleotide sequence ID" value="NZ_BAABIK010000034.1"/>
</dbReference>